<reference evidence="1" key="1">
    <citation type="submission" date="2019-08" db="EMBL/GenBank/DDBJ databases">
        <authorList>
            <person name="Kucharzyk K."/>
            <person name="Murdoch R.W."/>
            <person name="Higgins S."/>
            <person name="Loffler F."/>
        </authorList>
    </citation>
    <scope>NUCLEOTIDE SEQUENCE</scope>
</reference>
<dbReference type="PANTHER" id="PTHR10000">
    <property type="entry name" value="PHOSPHOSERINE PHOSPHATASE"/>
    <property type="match status" value="1"/>
</dbReference>
<dbReference type="GO" id="GO:0005829">
    <property type="term" value="C:cytosol"/>
    <property type="evidence" value="ECO:0007669"/>
    <property type="project" value="TreeGrafter"/>
</dbReference>
<dbReference type="AlphaFoldDB" id="A0A645CFN5"/>
<dbReference type="GO" id="GO:0043726">
    <property type="term" value="F:5-amino-6-(5-phosphoribitylamino)uracil phosphatase activity"/>
    <property type="evidence" value="ECO:0007669"/>
    <property type="project" value="UniProtKB-EC"/>
</dbReference>
<protein>
    <submittedName>
        <fullName evidence="1">5-amino-6-(5-phospho-D-ribitylamino)uracil phosphatase YitU</fullName>
        <ecNumber evidence="1">3.1.3.104</ecNumber>
    </submittedName>
</protein>
<accession>A0A645CFN5</accession>
<dbReference type="InterPro" id="IPR036412">
    <property type="entry name" value="HAD-like_sf"/>
</dbReference>
<dbReference type="NCBIfam" id="TIGR00099">
    <property type="entry name" value="Cof-subfamily"/>
    <property type="match status" value="1"/>
</dbReference>
<keyword evidence="1" id="KW-0378">Hydrolase</keyword>
<dbReference type="Gene3D" id="3.40.50.1000">
    <property type="entry name" value="HAD superfamily/HAD-like"/>
    <property type="match status" value="1"/>
</dbReference>
<dbReference type="SUPFAM" id="SSF56784">
    <property type="entry name" value="HAD-like"/>
    <property type="match status" value="1"/>
</dbReference>
<gene>
    <name evidence="1" type="primary">yitU_3</name>
    <name evidence="1" type="ORF">SDC9_122705</name>
</gene>
<comment type="caution">
    <text evidence="1">The sequence shown here is derived from an EMBL/GenBank/DDBJ whole genome shotgun (WGS) entry which is preliminary data.</text>
</comment>
<dbReference type="InterPro" id="IPR006379">
    <property type="entry name" value="HAD-SF_hydro_IIB"/>
</dbReference>
<dbReference type="NCBIfam" id="TIGR01484">
    <property type="entry name" value="HAD-SF-IIB"/>
    <property type="match status" value="1"/>
</dbReference>
<proteinExistence type="predicted"/>
<organism evidence="1">
    <name type="scientific">bioreactor metagenome</name>
    <dbReference type="NCBI Taxonomy" id="1076179"/>
    <lineage>
        <taxon>unclassified sequences</taxon>
        <taxon>metagenomes</taxon>
        <taxon>ecological metagenomes</taxon>
    </lineage>
</organism>
<dbReference type="CDD" id="cd07516">
    <property type="entry name" value="HAD_Pase"/>
    <property type="match status" value="1"/>
</dbReference>
<dbReference type="InterPro" id="IPR000150">
    <property type="entry name" value="Cof"/>
</dbReference>
<dbReference type="PANTHER" id="PTHR10000:SF8">
    <property type="entry name" value="HAD SUPERFAMILY HYDROLASE-LIKE, TYPE 3"/>
    <property type="match status" value="1"/>
</dbReference>
<dbReference type="Pfam" id="PF08282">
    <property type="entry name" value="Hydrolase_3"/>
    <property type="match status" value="1"/>
</dbReference>
<dbReference type="EC" id="3.1.3.104" evidence="1"/>
<dbReference type="EMBL" id="VSSQ01026809">
    <property type="protein sequence ID" value="MPM75711.1"/>
    <property type="molecule type" value="Genomic_DNA"/>
</dbReference>
<name>A0A645CFN5_9ZZZZ</name>
<sequence>MEIKLIALDIDGTLTNHAGSISERNRLAVRRAIDSGVHVILATGRGRIATRPIWKQLDLHGPSIQYGGAMIADIDSERALVLHEMPPEIIREVLRFSAEQDVSAQIYQDDAVISERASDVARGYVNRHKLPFIIDPDIRTKTYHNVPKVLAFAPLERQDTLFAAYKKRFAGIAQVSRSSPGFIEINCLGITKASALEELAGMLVIPREMTAAIGDNFLDQEMIEWSGVGVCVADGAPEVKAVADLIVPACEEDGVAVFIEQYVLK</sequence>
<evidence type="ECO:0000313" key="1">
    <source>
        <dbReference type="EMBL" id="MPM75711.1"/>
    </source>
</evidence>
<dbReference type="Gene3D" id="3.30.1240.10">
    <property type="match status" value="1"/>
</dbReference>
<dbReference type="GO" id="GO:0000287">
    <property type="term" value="F:magnesium ion binding"/>
    <property type="evidence" value="ECO:0007669"/>
    <property type="project" value="TreeGrafter"/>
</dbReference>
<dbReference type="InterPro" id="IPR023214">
    <property type="entry name" value="HAD_sf"/>
</dbReference>